<dbReference type="RefSeq" id="WP_004529972.1">
    <property type="nucleotide sequence ID" value="NZ_CM000833.1"/>
</dbReference>
<dbReference type="InterPro" id="IPR003423">
    <property type="entry name" value="OMP_efflux"/>
</dbReference>
<gene>
    <name evidence="4" type="ORF">BURPS1710A_A3118</name>
</gene>
<name>A0A0E1VZV5_BURPE</name>
<evidence type="ECO:0000256" key="3">
    <source>
        <dbReference type="SAM" id="SignalP"/>
    </source>
</evidence>
<dbReference type="InterPro" id="IPR010131">
    <property type="entry name" value="MdtP/NodT-like"/>
</dbReference>
<dbReference type="EMBL" id="CM000833">
    <property type="protein sequence ID" value="EET05724.1"/>
    <property type="molecule type" value="Genomic_DNA"/>
</dbReference>
<dbReference type="PANTHER" id="PTHR30203">
    <property type="entry name" value="OUTER MEMBRANE CATION EFFLUX PROTEIN"/>
    <property type="match status" value="1"/>
</dbReference>
<evidence type="ECO:0000256" key="1">
    <source>
        <dbReference type="ARBA" id="ARBA00007613"/>
    </source>
</evidence>
<dbReference type="Gene3D" id="1.20.1600.10">
    <property type="entry name" value="Outer membrane efflux proteins (OEP)"/>
    <property type="match status" value="1"/>
</dbReference>
<dbReference type="PANTHER" id="PTHR30203:SF24">
    <property type="entry name" value="BLR4935 PROTEIN"/>
    <property type="match status" value="1"/>
</dbReference>
<accession>A0A0E1VZV5</accession>
<dbReference type="Proteomes" id="UP000001812">
    <property type="component" value="Chromosome II"/>
</dbReference>
<reference evidence="4" key="1">
    <citation type="submission" date="2009-05" db="EMBL/GenBank/DDBJ databases">
        <authorList>
            <person name="Harkins D.M."/>
            <person name="DeShazer D."/>
            <person name="Woods D.E."/>
            <person name="Brinkac L.M."/>
            <person name="Brown K.A."/>
            <person name="Hung G.C."/>
            <person name="Tuanyok A."/>
            <person name="Zhang B."/>
            <person name="Nierman W.C."/>
        </authorList>
    </citation>
    <scope>NUCLEOTIDE SEQUENCE [LARGE SCALE GENOMIC DNA]</scope>
    <source>
        <strain evidence="4">1710a</strain>
    </source>
</reference>
<dbReference type="GO" id="GO:0015562">
    <property type="term" value="F:efflux transmembrane transporter activity"/>
    <property type="evidence" value="ECO:0007669"/>
    <property type="project" value="InterPro"/>
</dbReference>
<proteinExistence type="inferred from homology"/>
<feature type="region of interest" description="Disordered" evidence="2">
    <location>
        <begin position="527"/>
        <end position="554"/>
    </location>
</feature>
<comment type="similarity">
    <text evidence="1">Belongs to the outer membrane factor (OMF) (TC 1.B.17) family.</text>
</comment>
<dbReference type="SUPFAM" id="SSF56954">
    <property type="entry name" value="Outer membrane efflux proteins (OEP)"/>
    <property type="match status" value="1"/>
</dbReference>
<dbReference type="Pfam" id="PF02321">
    <property type="entry name" value="OEP"/>
    <property type="match status" value="2"/>
</dbReference>
<dbReference type="AlphaFoldDB" id="A0A0E1VZV5"/>
<feature type="chain" id="PRO_5002388122" evidence="3">
    <location>
        <begin position="21"/>
        <end position="554"/>
    </location>
</feature>
<keyword evidence="3" id="KW-0732">Signal</keyword>
<organism evidence="4">
    <name type="scientific">Burkholderia pseudomallei 1710a</name>
    <dbReference type="NCBI Taxonomy" id="320371"/>
    <lineage>
        <taxon>Bacteria</taxon>
        <taxon>Pseudomonadati</taxon>
        <taxon>Pseudomonadota</taxon>
        <taxon>Betaproteobacteria</taxon>
        <taxon>Burkholderiales</taxon>
        <taxon>Burkholderiaceae</taxon>
        <taxon>Burkholderia</taxon>
        <taxon>pseudomallei group</taxon>
    </lineage>
</organism>
<evidence type="ECO:0000313" key="4">
    <source>
        <dbReference type="EMBL" id="EET05724.1"/>
    </source>
</evidence>
<dbReference type="PROSITE" id="PS51257">
    <property type="entry name" value="PROKAR_LIPOPROTEIN"/>
    <property type="match status" value="1"/>
</dbReference>
<evidence type="ECO:0000256" key="2">
    <source>
        <dbReference type="SAM" id="MobiDB-lite"/>
    </source>
</evidence>
<dbReference type="HOGENOM" id="CLU_043115_0_0_4"/>
<protein>
    <submittedName>
        <fullName evidence="4">Outer membrane efflux protein</fullName>
    </submittedName>
</protein>
<sequence length="554" mass="58395">MTARFVSLRIGAAAAVLAFAAGCTTFSRDGGFGAVSSAAAERLGQDAVLVKTDADRDAVARRTQALLSKPLGIDDAVQIALLNNRGLQASYAELGLSEADLVQAGRLPNPGFTFSRTHSSNDLSIGRTFSMSVLSMLTLPLATKIEGRRFEQTKLETADAMLKVAADTRRAYVEAVAAAQAATYAEQVKDSADAGAELALRMRRAGNFSRLDYAREQAFYADAVAQLANARLRAVAAREKLTRAMGLWGASAGYELPERLPELPAERPRLDDVERFAMDHRLDIRAAKLRTQGVASSLGLTQATRFVNALELGYLDNYETDKGHEHGYEISVEIPLFDWGGAKVARAKAAYLQSANRLAQTAIDARSEVRESYAAYVTRYDIAKHYRDEVVPLRKTISDEMLLRYNGMLVSVFELLADARDQIGAVNAYIDALKDYWLAQADLQQAVGGRLPRGAQAASEPPAATPASAAAAGARAAAVASGAAAPASEATSVSSSASVSTSASASMPATTPASTAASAPALASPRAIATAVSSHAHEPASLSGAVPLTNSKGQ</sequence>
<feature type="signal peptide" evidence="3">
    <location>
        <begin position="1"/>
        <end position="20"/>
    </location>
</feature>